<name>A0ABV1E546_9FIRM</name>
<accession>A0ABV1E546</accession>
<feature type="coiled-coil region" evidence="1">
    <location>
        <begin position="27"/>
        <end position="117"/>
    </location>
</feature>
<dbReference type="Proteomes" id="UP001464378">
    <property type="component" value="Unassembled WGS sequence"/>
</dbReference>
<dbReference type="InterPro" id="IPR027417">
    <property type="entry name" value="P-loop_NTPase"/>
</dbReference>
<evidence type="ECO:0000256" key="1">
    <source>
        <dbReference type="SAM" id="Coils"/>
    </source>
</evidence>
<organism evidence="2 3">
    <name type="scientific">Pseudoflavonifractor intestinihominis</name>
    <dbReference type="NCBI Taxonomy" id="3133171"/>
    <lineage>
        <taxon>Bacteria</taxon>
        <taxon>Bacillati</taxon>
        <taxon>Bacillota</taxon>
        <taxon>Clostridia</taxon>
        <taxon>Eubacteriales</taxon>
        <taxon>Oscillospiraceae</taxon>
        <taxon>Pseudoflavonifractor</taxon>
    </lineage>
</organism>
<dbReference type="Gene3D" id="3.40.50.300">
    <property type="entry name" value="P-loop containing nucleotide triphosphate hydrolases"/>
    <property type="match status" value="1"/>
</dbReference>
<protein>
    <submittedName>
        <fullName evidence="2">Uncharacterized protein</fullName>
    </submittedName>
</protein>
<dbReference type="EMBL" id="JBBMFK010000003">
    <property type="protein sequence ID" value="MEQ2442432.1"/>
    <property type="molecule type" value="Genomic_DNA"/>
</dbReference>
<sequence length="229" mass="25513">MSEQQFRSVAFGGFHKQDVLNYVETSSRQHREKVAALTRDLEEARKAASEAEKKLSDAAVREEELSARAEALAAELKEKSDALDAVRAELEEKTARLTRAEEELSAARSRLSRSEADAEAYAGVKDRVGGIELDAHYRAQAVQAEAEKKAKETREQVNQWLTRVEAGYDRLRTDVDATISHASGELDRVARSLEHITAEFAEHDTALEKLLQICREGEPPKAPTPLTEE</sequence>
<gene>
    <name evidence="2" type="ORF">WMO64_03000</name>
</gene>
<keyword evidence="1" id="KW-0175">Coiled coil</keyword>
<proteinExistence type="predicted"/>
<dbReference type="RefSeq" id="WP_294520856.1">
    <property type="nucleotide sequence ID" value="NZ_JBBMFK010000003.1"/>
</dbReference>
<evidence type="ECO:0000313" key="3">
    <source>
        <dbReference type="Proteomes" id="UP001464378"/>
    </source>
</evidence>
<evidence type="ECO:0000313" key="2">
    <source>
        <dbReference type="EMBL" id="MEQ2442432.1"/>
    </source>
</evidence>
<reference evidence="2 3" key="1">
    <citation type="submission" date="2024-03" db="EMBL/GenBank/DDBJ databases">
        <title>Human intestinal bacterial collection.</title>
        <authorList>
            <person name="Pauvert C."/>
            <person name="Hitch T.C.A."/>
            <person name="Clavel T."/>
        </authorList>
    </citation>
    <scope>NUCLEOTIDE SEQUENCE [LARGE SCALE GENOMIC DNA]</scope>
    <source>
        <strain evidence="2 3">CLA-AP-H29</strain>
    </source>
</reference>
<keyword evidence="3" id="KW-1185">Reference proteome</keyword>
<comment type="caution">
    <text evidence="2">The sequence shown here is derived from an EMBL/GenBank/DDBJ whole genome shotgun (WGS) entry which is preliminary data.</text>
</comment>